<evidence type="ECO:0000313" key="4">
    <source>
        <dbReference type="Proteomes" id="UP000319663"/>
    </source>
</evidence>
<dbReference type="SMART" id="SM00167">
    <property type="entry name" value="VPS9"/>
    <property type="match status" value="1"/>
</dbReference>
<dbReference type="SUPFAM" id="SSF109993">
    <property type="entry name" value="VPS9 domain"/>
    <property type="match status" value="1"/>
</dbReference>
<dbReference type="Gene3D" id="1.20.1050.80">
    <property type="entry name" value="VPS9 domain"/>
    <property type="match status" value="1"/>
</dbReference>
<organism evidence="3 4">
    <name type="scientific">Monascus purpureus</name>
    <name type="common">Red mold</name>
    <name type="synonym">Monascus anka</name>
    <dbReference type="NCBI Taxonomy" id="5098"/>
    <lineage>
        <taxon>Eukaryota</taxon>
        <taxon>Fungi</taxon>
        <taxon>Dikarya</taxon>
        <taxon>Ascomycota</taxon>
        <taxon>Pezizomycotina</taxon>
        <taxon>Eurotiomycetes</taxon>
        <taxon>Eurotiomycetidae</taxon>
        <taxon>Eurotiales</taxon>
        <taxon>Aspergillaceae</taxon>
        <taxon>Monascus</taxon>
    </lineage>
</organism>
<dbReference type="STRING" id="5098.A0A507QUD9"/>
<feature type="compositionally biased region" description="Basic and acidic residues" evidence="1">
    <location>
        <begin position="547"/>
        <end position="563"/>
    </location>
</feature>
<feature type="region of interest" description="Disordered" evidence="1">
    <location>
        <begin position="651"/>
        <end position="685"/>
    </location>
</feature>
<comment type="caution">
    <text evidence="3">The sequence shown here is derived from an EMBL/GenBank/DDBJ whole genome shotgun (WGS) entry which is preliminary data.</text>
</comment>
<dbReference type="Pfam" id="PF02204">
    <property type="entry name" value="VPS9"/>
    <property type="match status" value="1"/>
</dbReference>
<dbReference type="GO" id="GO:0030139">
    <property type="term" value="C:endocytic vesicle"/>
    <property type="evidence" value="ECO:0007669"/>
    <property type="project" value="TreeGrafter"/>
</dbReference>
<dbReference type="EMBL" id="VIFY01000098">
    <property type="protein sequence ID" value="TQB70681.1"/>
    <property type="molecule type" value="Genomic_DNA"/>
</dbReference>
<feature type="region of interest" description="Disordered" evidence="1">
    <location>
        <begin position="57"/>
        <end position="90"/>
    </location>
</feature>
<reference evidence="3 4" key="1">
    <citation type="submission" date="2019-06" db="EMBL/GenBank/DDBJ databases">
        <title>Wine fermentation using esterase from Monascus purpureus.</title>
        <authorList>
            <person name="Geng C."/>
            <person name="Zhang Y."/>
        </authorList>
    </citation>
    <scope>NUCLEOTIDE SEQUENCE [LARGE SCALE GENOMIC DNA]</scope>
    <source>
        <strain evidence="3">HQ1</strain>
    </source>
</reference>
<accession>A0A507QUD9</accession>
<dbReference type="Proteomes" id="UP000319663">
    <property type="component" value="Unassembled WGS sequence"/>
</dbReference>
<proteinExistence type="predicted"/>
<sequence length="727" mass="79359">MSSHPLVNNDSRAPRLHTARSFTRLEPSTVSPFARSRAKTVQTLTIAENIDSTEFPIPLSADYNEDAGPDVFEKRDSSDSGPGDGEQQSGEIAAADQLEELPIELISLTDRFIDSLSAKVHSSPPSIEKISDFFQDFYIRADSHIATHISALASRINRDSSYPSTQGRSRNKQDGSEKVTSSRQMLTASEVTEKRKARKFLAQKQVALEEAVERKACESVYDKIWQHESSLDKVQDERLRSKTAALALVGISMKDLGVDIDTTAVDEVKQKEANDGLAMAQGHLKRMNDEKYPLGKLRHLVAVHKAIVETLTKLLPSTSSADEILPTLIYALITSPTEDLNVVSNLHFIQHFRSSSKMDGETAYCLTNLEAAINFVENVDLSSLRAEETQDGHLKVASAPAVQTTDRLSAEKGAATSSTTSISASPEFLVPSSQDRMAATLPLRRPSPSPQQRRLSNLFQPPSKVFGAANDAVRNTADQSLKNIGATLDSSLNFVLGRLKELQPGTDGNHPVLPKTLAEARHLVAPPSTVDNKQAAKDDQPVEELVDADRLSQRQQARTEDRFIGLVSGRRTPRDRSVDSARTQGSSKRSVSGVGAPGSKKDETPSSFFQSTHVPSSSSTPTPFESMRNFGNTFNPLSHIPGMIRNFGRATTEPPRETPSPAASEKTTMPSISVEDVPSISGPLAKLEPPIQRFLEIEDASDLKISDVSVLLEDYKRLASALFKQNS</sequence>
<feature type="region of interest" description="Disordered" evidence="1">
    <location>
        <begin position="1"/>
        <end position="34"/>
    </location>
</feature>
<dbReference type="OrthoDB" id="10264848at2759"/>
<feature type="compositionally biased region" description="Low complexity" evidence="1">
    <location>
        <begin position="414"/>
        <end position="425"/>
    </location>
</feature>
<keyword evidence="4" id="KW-1185">Reference proteome</keyword>
<feature type="compositionally biased region" description="Polar residues" evidence="1">
    <location>
        <begin position="580"/>
        <end position="590"/>
    </location>
</feature>
<dbReference type="InterPro" id="IPR003123">
    <property type="entry name" value="VPS9"/>
</dbReference>
<dbReference type="PROSITE" id="PS51205">
    <property type="entry name" value="VPS9"/>
    <property type="match status" value="1"/>
</dbReference>
<dbReference type="GO" id="GO:0005085">
    <property type="term" value="F:guanyl-nucleotide exchange factor activity"/>
    <property type="evidence" value="ECO:0007669"/>
    <property type="project" value="InterPro"/>
</dbReference>
<feature type="compositionally biased region" description="Polar residues" evidence="1">
    <location>
        <begin position="178"/>
        <end position="190"/>
    </location>
</feature>
<evidence type="ECO:0000313" key="3">
    <source>
        <dbReference type="EMBL" id="TQB70681.1"/>
    </source>
</evidence>
<dbReference type="GO" id="GO:0031267">
    <property type="term" value="F:small GTPase binding"/>
    <property type="evidence" value="ECO:0007669"/>
    <property type="project" value="TreeGrafter"/>
</dbReference>
<evidence type="ECO:0000259" key="2">
    <source>
        <dbReference type="PROSITE" id="PS51205"/>
    </source>
</evidence>
<dbReference type="InterPro" id="IPR045046">
    <property type="entry name" value="Vps9-like"/>
</dbReference>
<protein>
    <recommendedName>
        <fullName evidence="2">VPS9 domain-containing protein</fullName>
    </recommendedName>
</protein>
<feature type="region of interest" description="Disordered" evidence="1">
    <location>
        <begin position="159"/>
        <end position="190"/>
    </location>
</feature>
<feature type="compositionally biased region" description="Low complexity" evidence="1">
    <location>
        <begin position="606"/>
        <end position="626"/>
    </location>
</feature>
<dbReference type="GO" id="GO:0016192">
    <property type="term" value="P:vesicle-mediated transport"/>
    <property type="evidence" value="ECO:0007669"/>
    <property type="project" value="InterPro"/>
</dbReference>
<dbReference type="InterPro" id="IPR037191">
    <property type="entry name" value="VPS9_dom_sf"/>
</dbReference>
<dbReference type="AlphaFoldDB" id="A0A507QUD9"/>
<dbReference type="GO" id="GO:0005829">
    <property type="term" value="C:cytosol"/>
    <property type="evidence" value="ECO:0007669"/>
    <property type="project" value="TreeGrafter"/>
</dbReference>
<name>A0A507QUD9_MONPU</name>
<gene>
    <name evidence="3" type="ORF">MPDQ_008159</name>
</gene>
<feature type="domain" description="VPS9" evidence="2">
    <location>
        <begin position="233"/>
        <end position="385"/>
    </location>
</feature>
<feature type="region of interest" description="Disordered" evidence="1">
    <location>
        <begin position="526"/>
        <end position="633"/>
    </location>
</feature>
<dbReference type="PANTHER" id="PTHR23101">
    <property type="entry name" value="RAB GDP/GTP EXCHANGE FACTOR"/>
    <property type="match status" value="1"/>
</dbReference>
<evidence type="ECO:0000256" key="1">
    <source>
        <dbReference type="SAM" id="MobiDB-lite"/>
    </source>
</evidence>
<feature type="compositionally biased region" description="Polar residues" evidence="1">
    <location>
        <begin position="159"/>
        <end position="168"/>
    </location>
</feature>
<feature type="region of interest" description="Disordered" evidence="1">
    <location>
        <begin position="395"/>
        <end position="429"/>
    </location>
</feature>
<feature type="compositionally biased region" description="Polar residues" evidence="1">
    <location>
        <begin position="1"/>
        <end position="11"/>
    </location>
</feature>
<dbReference type="PANTHER" id="PTHR23101:SF97">
    <property type="entry name" value="DOMAIN PROTEIN, PUTATIVE (AFU_ORTHOLOGUE AFUA_2G10890)-RELATED"/>
    <property type="match status" value="1"/>
</dbReference>